<feature type="compositionally biased region" description="Basic and acidic residues" evidence="1">
    <location>
        <begin position="26"/>
        <end position="35"/>
    </location>
</feature>
<accession>A0ABN1BYS0</accession>
<dbReference type="Proteomes" id="UP001500729">
    <property type="component" value="Unassembled WGS sequence"/>
</dbReference>
<organism evidence="2 3">
    <name type="scientific">Saccharopolyspora erythraea</name>
    <name type="common">Streptomyces erythraeus</name>
    <dbReference type="NCBI Taxonomy" id="1836"/>
    <lineage>
        <taxon>Bacteria</taxon>
        <taxon>Bacillati</taxon>
        <taxon>Actinomycetota</taxon>
        <taxon>Actinomycetes</taxon>
        <taxon>Pseudonocardiales</taxon>
        <taxon>Pseudonocardiaceae</taxon>
        <taxon>Saccharopolyspora</taxon>
    </lineage>
</organism>
<feature type="region of interest" description="Disordered" evidence="1">
    <location>
        <begin position="1"/>
        <end position="57"/>
    </location>
</feature>
<reference evidence="2 3" key="1">
    <citation type="journal article" date="2019" name="Int. J. Syst. Evol. Microbiol.">
        <title>The Global Catalogue of Microorganisms (GCM) 10K type strain sequencing project: providing services to taxonomists for standard genome sequencing and annotation.</title>
        <authorList>
            <consortium name="The Broad Institute Genomics Platform"/>
            <consortium name="The Broad Institute Genome Sequencing Center for Infectious Disease"/>
            <person name="Wu L."/>
            <person name="Ma J."/>
        </authorList>
    </citation>
    <scope>NUCLEOTIDE SEQUENCE [LARGE SCALE GENOMIC DNA]</scope>
    <source>
        <strain evidence="2 3">JCM 10303</strain>
    </source>
</reference>
<protein>
    <submittedName>
        <fullName evidence="2">Uncharacterized protein</fullName>
    </submittedName>
</protein>
<dbReference type="EMBL" id="BAAAGS010000001">
    <property type="protein sequence ID" value="GAA0507177.1"/>
    <property type="molecule type" value="Genomic_DNA"/>
</dbReference>
<keyword evidence="3" id="KW-1185">Reference proteome</keyword>
<evidence type="ECO:0000313" key="2">
    <source>
        <dbReference type="EMBL" id="GAA0507177.1"/>
    </source>
</evidence>
<evidence type="ECO:0000313" key="3">
    <source>
        <dbReference type="Proteomes" id="UP001500729"/>
    </source>
</evidence>
<proteinExistence type="predicted"/>
<comment type="caution">
    <text evidence="2">The sequence shown here is derived from an EMBL/GenBank/DDBJ whole genome shotgun (WGS) entry which is preliminary data.</text>
</comment>
<evidence type="ECO:0000256" key="1">
    <source>
        <dbReference type="SAM" id="MobiDB-lite"/>
    </source>
</evidence>
<name>A0ABN1BYS0_SACER</name>
<gene>
    <name evidence="2" type="ORF">GCM10009533_02410</name>
</gene>
<sequence>MSTTPYNGAKRPGRDDSHRGIPSGRLGERKVRNEQRTQPSSRTDREHPTPSKEAPSHALVELRYDLVTTRPTRVVLLGLFP</sequence>